<keyword evidence="1" id="KW-0732">Signal</keyword>
<reference evidence="2 4" key="1">
    <citation type="journal article" date="2011" name="Nature">
        <title>The Medicago genome provides insight into the evolution of rhizobial symbioses.</title>
        <authorList>
            <person name="Young N.D."/>
            <person name="Debelle F."/>
            <person name="Oldroyd G.E."/>
            <person name="Geurts R."/>
            <person name="Cannon S.B."/>
            <person name="Udvardi M.K."/>
            <person name="Benedito V.A."/>
            <person name="Mayer K.F."/>
            <person name="Gouzy J."/>
            <person name="Schoof H."/>
            <person name="Van de Peer Y."/>
            <person name="Proost S."/>
            <person name="Cook D.R."/>
            <person name="Meyers B.C."/>
            <person name="Spannagl M."/>
            <person name="Cheung F."/>
            <person name="De Mita S."/>
            <person name="Krishnakumar V."/>
            <person name="Gundlach H."/>
            <person name="Zhou S."/>
            <person name="Mudge J."/>
            <person name="Bharti A.K."/>
            <person name="Murray J.D."/>
            <person name="Naoumkina M.A."/>
            <person name="Rosen B."/>
            <person name="Silverstein K.A."/>
            <person name="Tang H."/>
            <person name="Rombauts S."/>
            <person name="Zhao P.X."/>
            <person name="Zhou P."/>
            <person name="Barbe V."/>
            <person name="Bardou P."/>
            <person name="Bechner M."/>
            <person name="Bellec A."/>
            <person name="Berger A."/>
            <person name="Berges H."/>
            <person name="Bidwell S."/>
            <person name="Bisseling T."/>
            <person name="Choisne N."/>
            <person name="Couloux A."/>
            <person name="Denny R."/>
            <person name="Deshpande S."/>
            <person name="Dai X."/>
            <person name="Doyle J.J."/>
            <person name="Dudez A.M."/>
            <person name="Farmer A.D."/>
            <person name="Fouteau S."/>
            <person name="Franken C."/>
            <person name="Gibelin C."/>
            <person name="Gish J."/>
            <person name="Goldstein S."/>
            <person name="Gonzalez A.J."/>
            <person name="Green P.J."/>
            <person name="Hallab A."/>
            <person name="Hartog M."/>
            <person name="Hua A."/>
            <person name="Humphray S.J."/>
            <person name="Jeong D.H."/>
            <person name="Jing Y."/>
            <person name="Jocker A."/>
            <person name="Kenton S.M."/>
            <person name="Kim D.J."/>
            <person name="Klee K."/>
            <person name="Lai H."/>
            <person name="Lang C."/>
            <person name="Lin S."/>
            <person name="Macmil S.L."/>
            <person name="Magdelenat G."/>
            <person name="Matthews L."/>
            <person name="McCorrison J."/>
            <person name="Monaghan E.L."/>
            <person name="Mun J.H."/>
            <person name="Najar F.Z."/>
            <person name="Nicholson C."/>
            <person name="Noirot C."/>
            <person name="O'Bleness M."/>
            <person name="Paule C.R."/>
            <person name="Poulain J."/>
            <person name="Prion F."/>
            <person name="Qin B."/>
            <person name="Qu C."/>
            <person name="Retzel E.F."/>
            <person name="Riddle C."/>
            <person name="Sallet E."/>
            <person name="Samain S."/>
            <person name="Samson N."/>
            <person name="Sanders I."/>
            <person name="Saurat O."/>
            <person name="Scarpelli C."/>
            <person name="Schiex T."/>
            <person name="Segurens B."/>
            <person name="Severin A.J."/>
            <person name="Sherrier D.J."/>
            <person name="Shi R."/>
            <person name="Sims S."/>
            <person name="Singer S.R."/>
            <person name="Sinharoy S."/>
            <person name="Sterck L."/>
            <person name="Viollet A."/>
            <person name="Wang B.B."/>
            <person name="Wang K."/>
            <person name="Wang M."/>
            <person name="Wang X."/>
            <person name="Warfsmann J."/>
            <person name="Weissenbach J."/>
            <person name="White D.D."/>
            <person name="White J.D."/>
            <person name="Wiley G.B."/>
            <person name="Wincker P."/>
            <person name="Xing Y."/>
            <person name="Yang L."/>
            <person name="Yao Z."/>
            <person name="Ying F."/>
            <person name="Zhai J."/>
            <person name="Zhou L."/>
            <person name="Zuber A."/>
            <person name="Denarie J."/>
            <person name="Dixon R.A."/>
            <person name="May G.D."/>
            <person name="Schwartz D.C."/>
            <person name="Rogers J."/>
            <person name="Quetier F."/>
            <person name="Town C.D."/>
            <person name="Roe B.A."/>
        </authorList>
    </citation>
    <scope>NUCLEOTIDE SEQUENCE [LARGE SCALE GENOMIC DNA]</scope>
    <source>
        <strain evidence="2">A17</strain>
        <strain evidence="3 4">cv. Jemalong A17</strain>
    </source>
</reference>
<dbReference type="PaxDb" id="3880-AET02702"/>
<feature type="signal peptide" evidence="1">
    <location>
        <begin position="1"/>
        <end position="24"/>
    </location>
</feature>
<evidence type="ECO:0000313" key="2">
    <source>
        <dbReference type="EMBL" id="KEH19285.1"/>
    </source>
</evidence>
<accession>A0A072U0I3</accession>
<evidence type="ECO:0000313" key="3">
    <source>
        <dbReference type="EnsemblPlants" id="KEH19285"/>
    </source>
</evidence>
<reference evidence="2 4" key="2">
    <citation type="journal article" date="2014" name="BMC Genomics">
        <title>An improved genome release (version Mt4.0) for the model legume Medicago truncatula.</title>
        <authorList>
            <person name="Tang H."/>
            <person name="Krishnakumar V."/>
            <person name="Bidwell S."/>
            <person name="Rosen B."/>
            <person name="Chan A."/>
            <person name="Zhou S."/>
            <person name="Gentzbittel L."/>
            <person name="Childs K.L."/>
            <person name="Yandell M."/>
            <person name="Gundlach H."/>
            <person name="Mayer K.F."/>
            <person name="Schwartz D.C."/>
            <person name="Town C.D."/>
        </authorList>
    </citation>
    <scope>GENOME REANNOTATION</scope>
    <source>
        <strain evidence="2">A17</strain>
        <strain evidence="3 4">cv. Jemalong A17</strain>
    </source>
</reference>
<proteinExistence type="predicted"/>
<organism evidence="2 4">
    <name type="scientific">Medicago truncatula</name>
    <name type="common">Barrel medic</name>
    <name type="synonym">Medicago tribuloides</name>
    <dbReference type="NCBI Taxonomy" id="3880"/>
    <lineage>
        <taxon>Eukaryota</taxon>
        <taxon>Viridiplantae</taxon>
        <taxon>Streptophyta</taxon>
        <taxon>Embryophyta</taxon>
        <taxon>Tracheophyta</taxon>
        <taxon>Spermatophyta</taxon>
        <taxon>Magnoliopsida</taxon>
        <taxon>eudicotyledons</taxon>
        <taxon>Gunneridae</taxon>
        <taxon>Pentapetalae</taxon>
        <taxon>rosids</taxon>
        <taxon>fabids</taxon>
        <taxon>Fabales</taxon>
        <taxon>Fabaceae</taxon>
        <taxon>Papilionoideae</taxon>
        <taxon>50 kb inversion clade</taxon>
        <taxon>NPAAA clade</taxon>
        <taxon>Hologalegina</taxon>
        <taxon>IRL clade</taxon>
        <taxon>Trifolieae</taxon>
        <taxon>Medicago</taxon>
    </lineage>
</organism>
<dbReference type="AlphaFoldDB" id="A0A072U0I3"/>
<evidence type="ECO:0000313" key="4">
    <source>
        <dbReference type="Proteomes" id="UP000002051"/>
    </source>
</evidence>
<name>A0A072U0I3_MEDTR</name>
<dbReference type="Proteomes" id="UP000002051">
    <property type="component" value="Chromosome 8"/>
</dbReference>
<sequence length="76" mass="8280">MAMQFNHLSFAVSIMCIVFVMVAGFQDSPHLDKPDCFLSFPCPQNDGPCKKVCIEYGFPKGGVCQPNGNKCCCIGN</sequence>
<dbReference type="EnsemblPlants" id="KEH19285">
    <property type="protein sequence ID" value="KEH19285"/>
    <property type="gene ID" value="MTR_8g046045"/>
</dbReference>
<keyword evidence="4" id="KW-1185">Reference proteome</keyword>
<feature type="chain" id="PRO_5014499177" evidence="1">
    <location>
        <begin position="25"/>
        <end position="76"/>
    </location>
</feature>
<gene>
    <name evidence="2" type="ordered locus">MTR_8g046045</name>
</gene>
<dbReference type="EMBL" id="CM001224">
    <property type="protein sequence ID" value="KEH19285.1"/>
    <property type="molecule type" value="Genomic_DNA"/>
</dbReference>
<dbReference type="HOGENOM" id="CLU_190964_0_0_1"/>
<evidence type="ECO:0000256" key="1">
    <source>
        <dbReference type="SAM" id="SignalP"/>
    </source>
</evidence>
<reference evidence="3" key="3">
    <citation type="submission" date="2015-04" db="UniProtKB">
        <authorList>
            <consortium name="EnsemblPlants"/>
        </authorList>
    </citation>
    <scope>IDENTIFICATION</scope>
    <source>
        <strain evidence="3">cv. Jemalong A17</strain>
    </source>
</reference>
<protein>
    <submittedName>
        <fullName evidence="2">LCR-like protein</fullName>
    </submittedName>
</protein>